<sequence>MSKTDRTIKNSGQEIVCASIKNLRDLGGYRTVDGKTVKHHLLFRGPVLANLSQEAQARIDSLQLKQILDLRSEQEAMQMPDYIPKECSYVRHCASVINGVEIDLSPEALKNNIFKSPWNFIRLLKNSFNQTSYNDMVFSNPAFYELFQLLENQQVPLYFHCTAGKDRTGLAALLILLALGVTKEQALDDFELTNHYYAKKIKAAQEKHQLLCRFSKKARLLIQSSEGVTRLAAEHALQAILDKYASFENYFYQEFGLDETRLEQLRQNYTA</sequence>
<organism evidence="3 4">
    <name type="scientific">Streptococcus ratti</name>
    <dbReference type="NCBI Taxonomy" id="1341"/>
    <lineage>
        <taxon>Bacteria</taxon>
        <taxon>Bacillati</taxon>
        <taxon>Bacillota</taxon>
        <taxon>Bacilli</taxon>
        <taxon>Lactobacillales</taxon>
        <taxon>Streptococcaceae</taxon>
        <taxon>Streptococcus</taxon>
    </lineage>
</organism>
<gene>
    <name evidence="3" type="ORF">HHO37_02225</name>
</gene>
<dbReference type="Proteomes" id="UP000532121">
    <property type="component" value="Unassembled WGS sequence"/>
</dbReference>
<dbReference type="AlphaFoldDB" id="A0A7X9LC71"/>
<accession>A0A7X9LC71</accession>
<dbReference type="SUPFAM" id="SSF52799">
    <property type="entry name" value="(Phosphotyrosine protein) phosphatases II"/>
    <property type="match status" value="1"/>
</dbReference>
<comment type="similarity">
    <text evidence="1">Belongs to the protein-tyrosine phosphatase family.</text>
</comment>
<dbReference type="EMBL" id="JABASA010000003">
    <property type="protein sequence ID" value="NMD48513.1"/>
    <property type="molecule type" value="Genomic_DNA"/>
</dbReference>
<protein>
    <submittedName>
        <fullName evidence="3">Tyrosine-protein phosphatase</fullName>
    </submittedName>
</protein>
<dbReference type="GO" id="GO:0004721">
    <property type="term" value="F:phosphoprotein phosphatase activity"/>
    <property type="evidence" value="ECO:0007669"/>
    <property type="project" value="InterPro"/>
</dbReference>
<dbReference type="PROSITE" id="PS00383">
    <property type="entry name" value="TYR_PHOSPHATASE_1"/>
    <property type="match status" value="1"/>
</dbReference>
<name>A0A7X9LC71_STRRT</name>
<evidence type="ECO:0000313" key="4">
    <source>
        <dbReference type="Proteomes" id="UP000532121"/>
    </source>
</evidence>
<evidence type="ECO:0000313" key="3">
    <source>
        <dbReference type="EMBL" id="NMD48513.1"/>
    </source>
</evidence>
<proteinExistence type="inferred from homology"/>
<dbReference type="Gene3D" id="3.90.190.10">
    <property type="entry name" value="Protein tyrosine phosphatase superfamily"/>
    <property type="match status" value="1"/>
</dbReference>
<dbReference type="InterPro" id="IPR000387">
    <property type="entry name" value="Tyr_Pase_dom"/>
</dbReference>
<dbReference type="InterPro" id="IPR026893">
    <property type="entry name" value="Tyr/Ser_Pase_IphP-type"/>
</dbReference>
<evidence type="ECO:0000256" key="1">
    <source>
        <dbReference type="ARBA" id="ARBA00009580"/>
    </source>
</evidence>
<dbReference type="InterPro" id="IPR029021">
    <property type="entry name" value="Prot-tyrosine_phosphatase-like"/>
</dbReference>
<reference evidence="3 4" key="1">
    <citation type="submission" date="2020-04" db="EMBL/GenBank/DDBJ databases">
        <title>MicrobeNet Type strains.</title>
        <authorList>
            <person name="Nicholson A.C."/>
        </authorList>
    </citation>
    <scope>NUCLEOTIDE SEQUENCE [LARGE SCALE GENOMIC DNA]</scope>
    <source>
        <strain evidence="3 4">DSM 22768</strain>
    </source>
</reference>
<evidence type="ECO:0000259" key="2">
    <source>
        <dbReference type="PROSITE" id="PS50056"/>
    </source>
</evidence>
<dbReference type="RefSeq" id="WP_193523027.1">
    <property type="nucleotide sequence ID" value="NZ_JABASA010000003.1"/>
</dbReference>
<dbReference type="InterPro" id="IPR016130">
    <property type="entry name" value="Tyr_Pase_AS"/>
</dbReference>
<dbReference type="PROSITE" id="PS50056">
    <property type="entry name" value="TYR_PHOSPHATASE_2"/>
    <property type="match status" value="1"/>
</dbReference>
<dbReference type="PANTHER" id="PTHR31126">
    <property type="entry name" value="TYROSINE-PROTEIN PHOSPHATASE"/>
    <property type="match status" value="1"/>
</dbReference>
<feature type="domain" description="Tyrosine specific protein phosphatases" evidence="2">
    <location>
        <begin position="141"/>
        <end position="211"/>
    </location>
</feature>
<comment type="caution">
    <text evidence="3">The sequence shown here is derived from an EMBL/GenBank/DDBJ whole genome shotgun (WGS) entry which is preliminary data.</text>
</comment>
<dbReference type="Pfam" id="PF13350">
    <property type="entry name" value="Y_phosphatase3"/>
    <property type="match status" value="1"/>
</dbReference>
<dbReference type="PANTHER" id="PTHR31126:SF1">
    <property type="entry name" value="TYROSINE SPECIFIC PROTEIN PHOSPHATASES DOMAIN-CONTAINING PROTEIN"/>
    <property type="match status" value="1"/>
</dbReference>